<dbReference type="OrthoDB" id="295274at2759"/>
<accession>A0A075ASK0</accession>
<keyword evidence="3" id="KW-0804">Transcription</keyword>
<dbReference type="STRING" id="988480.A0A075ASK0"/>
<gene>
    <name evidence="7" type="ORF">O9G_003116</name>
</gene>
<feature type="coiled-coil region" evidence="5">
    <location>
        <begin position="126"/>
        <end position="167"/>
    </location>
</feature>
<dbReference type="PANTHER" id="PTHR19304">
    <property type="entry name" value="CYCLIC-AMP RESPONSE ELEMENT BINDING PROTEIN"/>
    <property type="match status" value="1"/>
</dbReference>
<evidence type="ECO:0000256" key="4">
    <source>
        <dbReference type="ARBA" id="ARBA00023242"/>
    </source>
</evidence>
<organism evidence="7 8">
    <name type="scientific">Rozella allomycis (strain CSF55)</name>
    <dbReference type="NCBI Taxonomy" id="988480"/>
    <lineage>
        <taxon>Eukaryota</taxon>
        <taxon>Fungi</taxon>
        <taxon>Fungi incertae sedis</taxon>
        <taxon>Cryptomycota</taxon>
        <taxon>Cryptomycota incertae sedis</taxon>
        <taxon>Rozella</taxon>
    </lineage>
</organism>
<dbReference type="HOGENOM" id="CLU_1579415_0_0_1"/>
<reference evidence="7 8" key="1">
    <citation type="journal article" date="2013" name="Curr. Biol.">
        <title>Shared signatures of parasitism and phylogenomics unite Cryptomycota and microsporidia.</title>
        <authorList>
            <person name="James T.Y."/>
            <person name="Pelin A."/>
            <person name="Bonen L."/>
            <person name="Ahrendt S."/>
            <person name="Sain D."/>
            <person name="Corradi N."/>
            <person name="Stajich J.E."/>
        </authorList>
    </citation>
    <scope>NUCLEOTIDE SEQUENCE [LARGE SCALE GENOMIC DNA]</scope>
    <source>
        <strain evidence="7 8">CSF55</strain>
    </source>
</reference>
<proteinExistence type="predicted"/>
<dbReference type="EMBL" id="KE561074">
    <property type="protein sequence ID" value="EPZ33120.1"/>
    <property type="molecule type" value="Genomic_DNA"/>
</dbReference>
<evidence type="ECO:0000256" key="2">
    <source>
        <dbReference type="ARBA" id="ARBA00023015"/>
    </source>
</evidence>
<protein>
    <recommendedName>
        <fullName evidence="6">BZIP domain-containing protein</fullName>
    </recommendedName>
</protein>
<dbReference type="Gene3D" id="1.20.5.170">
    <property type="match status" value="1"/>
</dbReference>
<keyword evidence="4" id="KW-0539">Nucleus</keyword>
<comment type="subcellular location">
    <subcellularLocation>
        <location evidence="1">Nucleus</location>
    </subcellularLocation>
</comment>
<evidence type="ECO:0000256" key="1">
    <source>
        <dbReference type="ARBA" id="ARBA00004123"/>
    </source>
</evidence>
<evidence type="ECO:0000313" key="8">
    <source>
        <dbReference type="Proteomes" id="UP000030755"/>
    </source>
</evidence>
<evidence type="ECO:0000259" key="6">
    <source>
        <dbReference type="PROSITE" id="PS50217"/>
    </source>
</evidence>
<evidence type="ECO:0000256" key="5">
    <source>
        <dbReference type="SAM" id="Coils"/>
    </source>
</evidence>
<dbReference type="Proteomes" id="UP000030755">
    <property type="component" value="Unassembled WGS sequence"/>
</dbReference>
<name>A0A075ASK0_ROZAC</name>
<dbReference type="Pfam" id="PF00170">
    <property type="entry name" value="bZIP_1"/>
    <property type="match status" value="1"/>
</dbReference>
<dbReference type="SUPFAM" id="SSF57959">
    <property type="entry name" value="Leucine zipper domain"/>
    <property type="match status" value="1"/>
</dbReference>
<evidence type="ECO:0000313" key="7">
    <source>
        <dbReference type="EMBL" id="EPZ33120.1"/>
    </source>
</evidence>
<dbReference type="AlphaFoldDB" id="A0A075ASK0"/>
<dbReference type="InterPro" id="IPR051027">
    <property type="entry name" value="bZIP_transcription_factors"/>
</dbReference>
<evidence type="ECO:0000256" key="3">
    <source>
        <dbReference type="ARBA" id="ARBA00023163"/>
    </source>
</evidence>
<dbReference type="InterPro" id="IPR004827">
    <property type="entry name" value="bZIP"/>
</dbReference>
<dbReference type="GO" id="GO:0003700">
    <property type="term" value="F:DNA-binding transcription factor activity"/>
    <property type="evidence" value="ECO:0007669"/>
    <property type="project" value="InterPro"/>
</dbReference>
<keyword evidence="8" id="KW-1185">Reference proteome</keyword>
<dbReference type="SMART" id="SM00338">
    <property type="entry name" value="BRLZ"/>
    <property type="match status" value="1"/>
</dbReference>
<dbReference type="InterPro" id="IPR046347">
    <property type="entry name" value="bZIP_sf"/>
</dbReference>
<dbReference type="CDD" id="cd14687">
    <property type="entry name" value="bZIP_ATF2"/>
    <property type="match status" value="1"/>
</dbReference>
<dbReference type="GO" id="GO:0005634">
    <property type="term" value="C:nucleus"/>
    <property type="evidence" value="ECO:0007669"/>
    <property type="project" value="UniProtKB-SubCell"/>
</dbReference>
<feature type="domain" description="BZIP" evidence="6">
    <location>
        <begin position="108"/>
        <end position="161"/>
    </location>
</feature>
<keyword evidence="5" id="KW-0175">Coiled coil</keyword>
<dbReference type="PROSITE" id="PS50217">
    <property type="entry name" value="BZIP"/>
    <property type="match status" value="1"/>
</dbReference>
<sequence length="169" mass="19428">MSRLDIKDVNPTPTRFLKECGAEIFTPRLADELNVFENSFEAQVRKENTNTKGGLVAADSKLVNVNLSPNADMTTTQTMIIDISNQQETAENTCESTMQPCPSSDSEVSKRMQNLERNRLAAFKCRQKKKMQLKEMESRIEELYKTNRLLKERVKVLEKEVIRKRKANN</sequence>
<keyword evidence="2" id="KW-0805">Transcription regulation</keyword>